<dbReference type="SUPFAM" id="SSF50729">
    <property type="entry name" value="PH domain-like"/>
    <property type="match status" value="1"/>
</dbReference>
<feature type="domain" description="RanBD1" evidence="1">
    <location>
        <begin position="57"/>
        <end position="133"/>
    </location>
</feature>
<organism evidence="2 3">
    <name type="scientific">Globodera pallida</name>
    <name type="common">Potato cyst nematode worm</name>
    <name type="synonym">Heterodera pallida</name>
    <dbReference type="NCBI Taxonomy" id="36090"/>
    <lineage>
        <taxon>Eukaryota</taxon>
        <taxon>Metazoa</taxon>
        <taxon>Ecdysozoa</taxon>
        <taxon>Nematoda</taxon>
        <taxon>Chromadorea</taxon>
        <taxon>Rhabditida</taxon>
        <taxon>Tylenchina</taxon>
        <taxon>Tylenchomorpha</taxon>
        <taxon>Tylenchoidea</taxon>
        <taxon>Heteroderidae</taxon>
        <taxon>Heteroderinae</taxon>
        <taxon>Globodera</taxon>
    </lineage>
</organism>
<reference evidence="2" key="2">
    <citation type="submission" date="2014-05" db="EMBL/GenBank/DDBJ databases">
        <title>The genome and life-stage specific transcriptomes of Globodera pallida elucidate key aspects of plant parasitism by a cyst nematode.</title>
        <authorList>
            <person name="Cotton J.A."/>
            <person name="Lilley C.J."/>
            <person name="Jones L.M."/>
            <person name="Kikuchi T."/>
            <person name="Reid A.J."/>
            <person name="Thorpe P."/>
            <person name="Tsai I.J."/>
            <person name="Beasley H."/>
            <person name="Blok V."/>
            <person name="Cock P.J.A."/>
            <person name="Van den Akker S.E."/>
            <person name="Holroyd N."/>
            <person name="Hunt M."/>
            <person name="Mantelin S."/>
            <person name="Naghra H."/>
            <person name="Pain A."/>
            <person name="Palomares-Rius J.E."/>
            <person name="Zarowiecki M."/>
            <person name="Berriman M."/>
            <person name="Jones J.T."/>
            <person name="Urwin P.E."/>
        </authorList>
    </citation>
    <scope>NUCLEOTIDE SEQUENCE [LARGE SCALE GENOMIC DNA]</scope>
    <source>
        <strain evidence="2">Lindley</strain>
    </source>
</reference>
<dbReference type="Gene3D" id="2.30.29.30">
    <property type="entry name" value="Pleckstrin-homology domain (PH domain)/Phosphotyrosine-binding domain (PTB)"/>
    <property type="match status" value="1"/>
</dbReference>
<evidence type="ECO:0000259" key="1">
    <source>
        <dbReference type="PROSITE" id="PS50196"/>
    </source>
</evidence>
<dbReference type="Pfam" id="PF00638">
    <property type="entry name" value="Ran_BP1"/>
    <property type="match status" value="1"/>
</dbReference>
<accession>A0A183BI81</accession>
<reference evidence="3" key="3">
    <citation type="submission" date="2016-06" db="UniProtKB">
        <authorList>
            <consortium name="WormBaseParasite"/>
        </authorList>
    </citation>
    <scope>IDENTIFICATION</scope>
</reference>
<evidence type="ECO:0000313" key="3">
    <source>
        <dbReference type="WBParaSite" id="GPLIN_000031000"/>
    </source>
</evidence>
<sequence length="138" mass="15514">MSDDHDCVIIGQKRQNSGNADPASKKANVVDSGNLHIKVLIPAPGRLGSTMIVMGGIFEKIQEKIDANHAADHFDLKGLDRTKEILYSARCKLYRSDKVARKNKERDLGDIKLLFNPRSARYRCVMRCEQVFNSQRGV</sequence>
<dbReference type="WBParaSite" id="GPLIN_000031000">
    <property type="protein sequence ID" value="GPLIN_000031000"/>
    <property type="gene ID" value="GPLIN_000031000"/>
</dbReference>
<dbReference type="AlphaFoldDB" id="A0A183BI81"/>
<evidence type="ECO:0000313" key="2">
    <source>
        <dbReference type="Proteomes" id="UP000050741"/>
    </source>
</evidence>
<reference evidence="2" key="1">
    <citation type="submission" date="2013-12" db="EMBL/GenBank/DDBJ databases">
        <authorList>
            <person name="Aslett M."/>
        </authorList>
    </citation>
    <scope>NUCLEOTIDE SEQUENCE [LARGE SCALE GENOMIC DNA]</scope>
    <source>
        <strain evidence="2">Lindley</strain>
    </source>
</reference>
<keyword evidence="2" id="KW-1185">Reference proteome</keyword>
<dbReference type="InterPro" id="IPR011993">
    <property type="entry name" value="PH-like_dom_sf"/>
</dbReference>
<name>A0A183BI81_GLOPA</name>
<dbReference type="InterPro" id="IPR000156">
    <property type="entry name" value="Ran_bind_dom"/>
</dbReference>
<protein>
    <submittedName>
        <fullName evidence="3">RanBD1 domain-containing protein</fullName>
    </submittedName>
</protein>
<dbReference type="PROSITE" id="PS50196">
    <property type="entry name" value="RANBD1"/>
    <property type="match status" value="1"/>
</dbReference>
<dbReference type="Proteomes" id="UP000050741">
    <property type="component" value="Unassembled WGS sequence"/>
</dbReference>
<proteinExistence type="predicted"/>